<dbReference type="Proteomes" id="UP000237000">
    <property type="component" value="Unassembled WGS sequence"/>
</dbReference>
<name>A0A2P5DJM0_TREOI</name>
<evidence type="ECO:0000256" key="1">
    <source>
        <dbReference type="ARBA" id="ARBA00006524"/>
    </source>
</evidence>
<proteinExistence type="inferred from homology"/>
<accession>A0A2P5DJM0</accession>
<dbReference type="PANTHER" id="PTHR21250">
    <property type="entry name" value="PRE-RRNA-PROCESSING PROTEIN TSR2 HOMOLOG"/>
    <property type="match status" value="1"/>
</dbReference>
<dbReference type="EMBL" id="JXTC01000266">
    <property type="protein sequence ID" value="PON73455.1"/>
    <property type="molecule type" value="Genomic_DNA"/>
</dbReference>
<evidence type="ECO:0000313" key="3">
    <source>
        <dbReference type="EMBL" id="PON73455.1"/>
    </source>
</evidence>
<organism evidence="3 4">
    <name type="scientific">Trema orientale</name>
    <name type="common">Charcoal tree</name>
    <name type="synonym">Celtis orientalis</name>
    <dbReference type="NCBI Taxonomy" id="63057"/>
    <lineage>
        <taxon>Eukaryota</taxon>
        <taxon>Viridiplantae</taxon>
        <taxon>Streptophyta</taxon>
        <taxon>Embryophyta</taxon>
        <taxon>Tracheophyta</taxon>
        <taxon>Spermatophyta</taxon>
        <taxon>Magnoliopsida</taxon>
        <taxon>eudicotyledons</taxon>
        <taxon>Gunneridae</taxon>
        <taxon>Pentapetalae</taxon>
        <taxon>rosids</taxon>
        <taxon>fabids</taxon>
        <taxon>Rosales</taxon>
        <taxon>Cannabaceae</taxon>
        <taxon>Trema</taxon>
    </lineage>
</organism>
<keyword evidence="4" id="KW-1185">Reference proteome</keyword>
<dbReference type="AlphaFoldDB" id="A0A2P5DJM0"/>
<gene>
    <name evidence="3" type="ORF">TorRG33x02_249380</name>
</gene>
<evidence type="ECO:0000256" key="2">
    <source>
        <dbReference type="ARBA" id="ARBA00022552"/>
    </source>
</evidence>
<dbReference type="GO" id="GO:0006364">
    <property type="term" value="P:rRNA processing"/>
    <property type="evidence" value="ECO:0007669"/>
    <property type="project" value="UniProtKB-KW"/>
</dbReference>
<dbReference type="InParanoid" id="A0A2P5DJM0"/>
<comment type="similarity">
    <text evidence="1">Belongs to the TSR2 family.</text>
</comment>
<comment type="caution">
    <text evidence="3">The sequence shown here is derived from an EMBL/GenBank/DDBJ whole genome shotgun (WGS) entry which is preliminary data.</text>
</comment>
<evidence type="ECO:0000313" key="4">
    <source>
        <dbReference type="Proteomes" id="UP000237000"/>
    </source>
</evidence>
<keyword evidence="2" id="KW-0698">rRNA processing</keyword>
<sequence>MEKFSSPMENFRLIRHGDNKSLLSLMDMESLSTFKRAIDLALSDWSAFQRLMDMSPENLAIELKFGTFTYFAETPDPDVDGLEKVLRQVVNKYIDSNTTEKFTTFKEVTEKLFTVHKRFLDQDLSSKDKSEMAGRRIWLSMESQTPFQQAIQLVFSEWSELETAMSMQPPLITQQLSSAIITFFATTAEPDKDGLGEALHLFFSNELEAFLALPSRMRAAERFLTIYQACLHGNQNLTQVMKVLKEHDEEKLKEHQEKKLQGRYEKVLEELDEKSSD</sequence>
<dbReference type="InterPro" id="IPR019398">
    <property type="entry name" value="Pre-rRNA_process_TSR2"/>
</dbReference>
<reference evidence="4" key="1">
    <citation type="submission" date="2016-06" db="EMBL/GenBank/DDBJ databases">
        <title>Parallel loss of symbiosis genes in relatives of nitrogen-fixing non-legume Parasponia.</title>
        <authorList>
            <person name="Van Velzen R."/>
            <person name="Holmer R."/>
            <person name="Bu F."/>
            <person name="Rutten L."/>
            <person name="Van Zeijl A."/>
            <person name="Liu W."/>
            <person name="Santuari L."/>
            <person name="Cao Q."/>
            <person name="Sharma T."/>
            <person name="Shen D."/>
            <person name="Roswanjaya Y."/>
            <person name="Wardhani T."/>
            <person name="Kalhor M.S."/>
            <person name="Jansen J."/>
            <person name="Van den Hoogen J."/>
            <person name="Gungor B."/>
            <person name="Hartog M."/>
            <person name="Hontelez J."/>
            <person name="Verver J."/>
            <person name="Yang W.-C."/>
            <person name="Schijlen E."/>
            <person name="Repin R."/>
            <person name="Schilthuizen M."/>
            <person name="Schranz E."/>
            <person name="Heidstra R."/>
            <person name="Miyata K."/>
            <person name="Fedorova E."/>
            <person name="Kohlen W."/>
            <person name="Bisseling T."/>
            <person name="Smit S."/>
            <person name="Geurts R."/>
        </authorList>
    </citation>
    <scope>NUCLEOTIDE SEQUENCE [LARGE SCALE GENOMIC DNA]</scope>
    <source>
        <strain evidence="4">cv. RG33-2</strain>
    </source>
</reference>
<protein>
    <submittedName>
        <fullName evidence="3">Uncharacterized protein</fullName>
    </submittedName>
</protein>